<protein>
    <submittedName>
        <fullName evidence="1">Uncharacterized protein</fullName>
    </submittedName>
</protein>
<reference evidence="1 2" key="1">
    <citation type="journal article" date="2012" name="J. Bacteriol.">
        <title>Draft Genome Sequence of the Purple Photosynthetic Bacterium Phaeospirillum molischianum DSM120, a Particularly Versatile Bacterium.</title>
        <authorList>
            <person name="Duquesne K."/>
            <person name="Prima V."/>
            <person name="Ji B."/>
            <person name="Rouy Z."/>
            <person name="Medigue C."/>
            <person name="Talla E."/>
            <person name="Sturgis J.N."/>
        </authorList>
    </citation>
    <scope>NUCLEOTIDE SEQUENCE [LARGE SCALE GENOMIC DNA]</scope>
    <source>
        <strain evidence="2">DSM120</strain>
    </source>
</reference>
<proteinExistence type="predicted"/>
<dbReference type="eggNOG" id="COG5434">
    <property type="taxonomic scope" value="Bacteria"/>
</dbReference>
<dbReference type="InterPro" id="IPR008979">
    <property type="entry name" value="Galactose-bd-like_sf"/>
</dbReference>
<dbReference type="Proteomes" id="UP000004169">
    <property type="component" value="Unassembled WGS sequence"/>
</dbReference>
<keyword evidence="2" id="KW-1185">Reference proteome</keyword>
<gene>
    <name evidence="1" type="ORF">PHAMO_30120</name>
</gene>
<dbReference type="STRING" id="1150626.PHAMO_30120"/>
<sequence>MTGHIQVGDASPRAQYVANGSQTVFPYPFPIFAAADIEVWVGAARQGASAYSVSGAGTSEGGSVAFVAAPSAGTIVTLRRRLTLRRTSDFHDDGIIRAKVVNDEFDYQTMSVQQVAEDVGRAVKRAHTSSSTADLTLPEPMPGRAIKWNSAATGLENSVTDVDQMLTQATLRATEACASAQTASASAATATARASEAINAAVTATAAAASAVSAVGFSLDADPVMAAASDKRVATQRAVKAYADSAATIAGVAAKSYADASTAWAMEVAATSLSAAMTPVLGQIALSNLRQLLNTGVSTGALVQGKQWELSTDEWASGSSGYSFAPGAIPYYSAGVESYGPNICSGGVAISSGDYSGTSASCAFDGNASSWWGSAQGAPAGVAYIGYNFGATARRIGKIMLTQPPSNNNISSVIVQKWDGFSWVDVSTIALEPKVSTPQTLRLPPGLASTQWRVLANSNASVANSPWAVYEIQMMEALTLSNATLVSSAPIPVSTPPAYASLYALYKDDSIVTNLLTYSEQFEDPSYIKYGTCTVTSNVDGTLADRLSNISSYSNRMLKLSAIPGNGMYTLSFWAKSNGGGVNIAATLIDNTGGNNVNFYTLTPDWQRYTVSIFVVGNTAPFEIWGEAGTTSFDLWGAQLNAGTVAPYIYTGPSPVSGPASLLGTDLTVELSRDGGTTWSPATITPMVSFDGTYTVLRARAKLSDQPSGTALMARVKILNSKAQRIAAPALYAE</sequence>
<dbReference type="EMBL" id="CAHP01000023">
    <property type="protein sequence ID" value="CCG41964.1"/>
    <property type="molecule type" value="Genomic_DNA"/>
</dbReference>
<dbReference type="SUPFAM" id="SSF49785">
    <property type="entry name" value="Galactose-binding domain-like"/>
    <property type="match status" value="2"/>
</dbReference>
<comment type="caution">
    <text evidence="1">The sequence shown here is derived from an EMBL/GenBank/DDBJ whole genome shotgun (WGS) entry which is preliminary data.</text>
</comment>
<dbReference type="RefSeq" id="WP_002729514.1">
    <property type="nucleotide sequence ID" value="NZ_CAHP01000023.1"/>
</dbReference>
<dbReference type="OrthoDB" id="5461292at2"/>
<dbReference type="Gene3D" id="2.60.120.260">
    <property type="entry name" value="Galactose-binding domain-like"/>
    <property type="match status" value="2"/>
</dbReference>
<evidence type="ECO:0000313" key="1">
    <source>
        <dbReference type="EMBL" id="CCG41964.1"/>
    </source>
</evidence>
<dbReference type="AlphaFoldDB" id="H8FUC6"/>
<name>H8FUC6_MAGML</name>
<organism evidence="1 2">
    <name type="scientific">Magnetospirillum molischianum DSM 120</name>
    <dbReference type="NCBI Taxonomy" id="1150626"/>
    <lineage>
        <taxon>Bacteria</taxon>
        <taxon>Pseudomonadati</taxon>
        <taxon>Pseudomonadota</taxon>
        <taxon>Alphaproteobacteria</taxon>
        <taxon>Rhodospirillales</taxon>
        <taxon>Rhodospirillaceae</taxon>
        <taxon>Magnetospirillum</taxon>
    </lineage>
</organism>
<evidence type="ECO:0000313" key="2">
    <source>
        <dbReference type="Proteomes" id="UP000004169"/>
    </source>
</evidence>
<accession>H8FUC6</accession>